<feature type="compositionally biased region" description="Low complexity" evidence="1">
    <location>
        <begin position="333"/>
        <end position="354"/>
    </location>
</feature>
<protein>
    <submittedName>
        <fullName evidence="2">Uncharacterized protein</fullName>
    </submittedName>
</protein>
<feature type="compositionally biased region" description="Polar residues" evidence="1">
    <location>
        <begin position="241"/>
        <end position="257"/>
    </location>
</feature>
<dbReference type="PANTHER" id="PTHR13964:SF26">
    <property type="entry name" value="AT-RICH INTERACTIVE DOMAIN-CONTAINING PROTEIN 4A"/>
    <property type="match status" value="1"/>
</dbReference>
<gene>
    <name evidence="2" type="ORF">UPYG_G00220490</name>
</gene>
<dbReference type="AlphaFoldDB" id="A0ABD0WBE1"/>
<keyword evidence="3" id="KW-1185">Reference proteome</keyword>
<evidence type="ECO:0000313" key="3">
    <source>
        <dbReference type="Proteomes" id="UP001557470"/>
    </source>
</evidence>
<feature type="compositionally biased region" description="Basic and acidic residues" evidence="1">
    <location>
        <begin position="174"/>
        <end position="187"/>
    </location>
</feature>
<accession>A0ABD0WBE1</accession>
<dbReference type="InterPro" id="IPR051232">
    <property type="entry name" value="ARID/SWI1_ChromRemod"/>
</dbReference>
<reference evidence="2 3" key="1">
    <citation type="submission" date="2024-06" db="EMBL/GenBank/DDBJ databases">
        <authorList>
            <person name="Pan Q."/>
            <person name="Wen M."/>
            <person name="Jouanno E."/>
            <person name="Zahm M."/>
            <person name="Klopp C."/>
            <person name="Cabau C."/>
            <person name="Louis A."/>
            <person name="Berthelot C."/>
            <person name="Parey E."/>
            <person name="Roest Crollius H."/>
            <person name="Montfort J."/>
            <person name="Robinson-Rechavi M."/>
            <person name="Bouchez O."/>
            <person name="Lampietro C."/>
            <person name="Lopez Roques C."/>
            <person name="Donnadieu C."/>
            <person name="Postlethwait J."/>
            <person name="Bobe J."/>
            <person name="Verreycken H."/>
            <person name="Guiguen Y."/>
        </authorList>
    </citation>
    <scope>NUCLEOTIDE SEQUENCE [LARGE SCALE GENOMIC DNA]</scope>
    <source>
        <strain evidence="2">Up_M1</strain>
        <tissue evidence="2">Testis</tissue>
    </source>
</reference>
<feature type="region of interest" description="Disordered" evidence="1">
    <location>
        <begin position="110"/>
        <end position="273"/>
    </location>
</feature>
<feature type="compositionally biased region" description="Polar residues" evidence="1">
    <location>
        <begin position="355"/>
        <end position="364"/>
    </location>
</feature>
<feature type="compositionally biased region" description="Basic and acidic residues" evidence="1">
    <location>
        <begin position="123"/>
        <end position="132"/>
    </location>
</feature>
<proteinExistence type="predicted"/>
<comment type="caution">
    <text evidence="2">The sequence shown here is derived from an EMBL/GenBank/DDBJ whole genome shotgun (WGS) entry which is preliminary data.</text>
</comment>
<name>A0ABD0WBE1_UMBPY</name>
<dbReference type="Proteomes" id="UP001557470">
    <property type="component" value="Unassembled WGS sequence"/>
</dbReference>
<feature type="region of interest" description="Disordered" evidence="1">
    <location>
        <begin position="318"/>
        <end position="364"/>
    </location>
</feature>
<evidence type="ECO:0000313" key="2">
    <source>
        <dbReference type="EMBL" id="KAL0968959.1"/>
    </source>
</evidence>
<feature type="compositionally biased region" description="Basic and acidic residues" evidence="1">
    <location>
        <begin position="258"/>
        <end position="267"/>
    </location>
</feature>
<evidence type="ECO:0000256" key="1">
    <source>
        <dbReference type="SAM" id="MobiDB-lite"/>
    </source>
</evidence>
<dbReference type="PANTHER" id="PTHR13964">
    <property type="entry name" value="RBP-RELATED"/>
    <property type="match status" value="1"/>
</dbReference>
<feature type="compositionally biased region" description="Low complexity" evidence="1">
    <location>
        <begin position="156"/>
        <end position="172"/>
    </location>
</feature>
<sequence>MLALGKMEPEVKTEMPALTLEVHCGGPGEKCVTGPRTEQTLGPEEELMPQIGPEALVCHEVDLDDLDEKDKTSAEELLLMMSQGKIHVHPPCSADSHTSHNHVPATSECAAPLFSPTSAPSPDESHSTKSESDVTIEVDSVAGESQEGLGDNESANSNCFEASTSSSNSSISLPERDTKDRGQKRLMDCSMSSSAKKQKRNQKRPGTMSKMDKNGAGHSSDSEDLAVMDTSNKLTPVKSCKGSQKLSRSPGSVTPTSKDLEKHKDKSSFPSPRTYKWTFQLNELDSMTSAERISFLQDKLKDIRKYYMTLKSEVASIDRRRKRLKKKEREVSHTTASTSSGSSDTGMSPSSASPTQNTVAVECR</sequence>
<dbReference type="EMBL" id="JAGEUA010000007">
    <property type="protein sequence ID" value="KAL0968959.1"/>
    <property type="molecule type" value="Genomic_DNA"/>
</dbReference>
<organism evidence="2 3">
    <name type="scientific">Umbra pygmaea</name>
    <name type="common">Eastern mudminnow</name>
    <dbReference type="NCBI Taxonomy" id="75934"/>
    <lineage>
        <taxon>Eukaryota</taxon>
        <taxon>Metazoa</taxon>
        <taxon>Chordata</taxon>
        <taxon>Craniata</taxon>
        <taxon>Vertebrata</taxon>
        <taxon>Euteleostomi</taxon>
        <taxon>Actinopterygii</taxon>
        <taxon>Neopterygii</taxon>
        <taxon>Teleostei</taxon>
        <taxon>Protacanthopterygii</taxon>
        <taxon>Esociformes</taxon>
        <taxon>Umbridae</taxon>
        <taxon>Umbra</taxon>
    </lineage>
</organism>